<protein>
    <submittedName>
        <fullName evidence="1">Uncharacterized protein</fullName>
    </submittedName>
</protein>
<keyword evidence="2" id="KW-1185">Reference proteome</keyword>
<comment type="caution">
    <text evidence="1">The sequence shown here is derived from an EMBL/GenBank/DDBJ whole genome shotgun (WGS) entry which is preliminary data.</text>
</comment>
<evidence type="ECO:0000313" key="1">
    <source>
        <dbReference type="EMBL" id="KAI0088467.1"/>
    </source>
</evidence>
<gene>
    <name evidence="1" type="ORF">BDY19DRAFT_906494</name>
</gene>
<proteinExistence type="predicted"/>
<name>A0ACB8U2B9_9APHY</name>
<reference evidence="1" key="1">
    <citation type="journal article" date="2021" name="Environ. Microbiol.">
        <title>Gene family expansions and transcriptome signatures uncover fungal adaptations to wood decay.</title>
        <authorList>
            <person name="Hage H."/>
            <person name="Miyauchi S."/>
            <person name="Viragh M."/>
            <person name="Drula E."/>
            <person name="Min B."/>
            <person name="Chaduli D."/>
            <person name="Navarro D."/>
            <person name="Favel A."/>
            <person name="Norest M."/>
            <person name="Lesage-Meessen L."/>
            <person name="Balint B."/>
            <person name="Merenyi Z."/>
            <person name="de Eugenio L."/>
            <person name="Morin E."/>
            <person name="Martinez A.T."/>
            <person name="Baldrian P."/>
            <person name="Stursova M."/>
            <person name="Martinez M.J."/>
            <person name="Novotny C."/>
            <person name="Magnuson J.K."/>
            <person name="Spatafora J.W."/>
            <person name="Maurice S."/>
            <person name="Pangilinan J."/>
            <person name="Andreopoulos W."/>
            <person name="LaButti K."/>
            <person name="Hundley H."/>
            <person name="Na H."/>
            <person name="Kuo A."/>
            <person name="Barry K."/>
            <person name="Lipzen A."/>
            <person name="Henrissat B."/>
            <person name="Riley R."/>
            <person name="Ahrendt S."/>
            <person name="Nagy L.G."/>
            <person name="Grigoriev I.V."/>
            <person name="Martin F."/>
            <person name="Rosso M.N."/>
        </authorList>
    </citation>
    <scope>NUCLEOTIDE SEQUENCE</scope>
    <source>
        <strain evidence="1">CBS 384.51</strain>
    </source>
</reference>
<dbReference type="EMBL" id="MU274913">
    <property type="protein sequence ID" value="KAI0088467.1"/>
    <property type="molecule type" value="Genomic_DNA"/>
</dbReference>
<organism evidence="1 2">
    <name type="scientific">Irpex rosettiformis</name>
    <dbReference type="NCBI Taxonomy" id="378272"/>
    <lineage>
        <taxon>Eukaryota</taxon>
        <taxon>Fungi</taxon>
        <taxon>Dikarya</taxon>
        <taxon>Basidiomycota</taxon>
        <taxon>Agaricomycotina</taxon>
        <taxon>Agaricomycetes</taxon>
        <taxon>Polyporales</taxon>
        <taxon>Irpicaceae</taxon>
        <taxon>Irpex</taxon>
    </lineage>
</organism>
<accession>A0ACB8U2B9</accession>
<dbReference type="Proteomes" id="UP001055072">
    <property type="component" value="Unassembled WGS sequence"/>
</dbReference>
<sequence>MNTQWVQLYEAFMHSQGRVAALKEQLALKELEAKELRDGLTAIHAQVANLLALRSPKLAQPESPSRSGSDLRSIANDHSPVSELFTGESANDTDVPPSPSTIKYLRRHRTKHPFGRACEAVFKKYKLSHRLYEDLAEYDIDTHHTVWYWKLLHDLFLGPVVAHELAVAMHMDMGHVFDEPIHYLGFYLERPGLISSAEV</sequence>
<evidence type="ECO:0000313" key="2">
    <source>
        <dbReference type="Proteomes" id="UP001055072"/>
    </source>
</evidence>